<reference evidence="1" key="1">
    <citation type="submission" date="2020-05" db="EMBL/GenBank/DDBJ databases">
        <title>Large-scale comparative analyses of tick genomes elucidate their genetic diversity and vector capacities.</title>
        <authorList>
            <person name="Jia N."/>
            <person name="Wang J."/>
            <person name="Shi W."/>
            <person name="Du L."/>
            <person name="Sun Y."/>
            <person name="Zhan W."/>
            <person name="Jiang J."/>
            <person name="Wang Q."/>
            <person name="Zhang B."/>
            <person name="Ji P."/>
            <person name="Sakyi L.B."/>
            <person name="Cui X."/>
            <person name="Yuan T."/>
            <person name="Jiang B."/>
            <person name="Yang W."/>
            <person name="Lam T.T.-Y."/>
            <person name="Chang Q."/>
            <person name="Ding S."/>
            <person name="Wang X."/>
            <person name="Zhu J."/>
            <person name="Ruan X."/>
            <person name="Zhao L."/>
            <person name="Wei J."/>
            <person name="Que T."/>
            <person name="Du C."/>
            <person name="Cheng J."/>
            <person name="Dai P."/>
            <person name="Han X."/>
            <person name="Huang E."/>
            <person name="Gao Y."/>
            <person name="Liu J."/>
            <person name="Shao H."/>
            <person name="Ye R."/>
            <person name="Li L."/>
            <person name="Wei W."/>
            <person name="Wang X."/>
            <person name="Wang C."/>
            <person name="Yang T."/>
            <person name="Huo Q."/>
            <person name="Li W."/>
            <person name="Guo W."/>
            <person name="Chen H."/>
            <person name="Zhou L."/>
            <person name="Ni X."/>
            <person name="Tian J."/>
            <person name="Zhou Y."/>
            <person name="Sheng Y."/>
            <person name="Liu T."/>
            <person name="Pan Y."/>
            <person name="Xia L."/>
            <person name="Li J."/>
            <person name="Zhao F."/>
            <person name="Cao W."/>
        </authorList>
    </citation>
    <scope>NUCLEOTIDE SEQUENCE</scope>
    <source>
        <strain evidence="1">Hyas-2018</strain>
    </source>
</reference>
<organism evidence="1 2">
    <name type="scientific">Hyalomma asiaticum</name>
    <name type="common">Tick</name>
    <dbReference type="NCBI Taxonomy" id="266040"/>
    <lineage>
        <taxon>Eukaryota</taxon>
        <taxon>Metazoa</taxon>
        <taxon>Ecdysozoa</taxon>
        <taxon>Arthropoda</taxon>
        <taxon>Chelicerata</taxon>
        <taxon>Arachnida</taxon>
        <taxon>Acari</taxon>
        <taxon>Parasitiformes</taxon>
        <taxon>Ixodida</taxon>
        <taxon>Ixodoidea</taxon>
        <taxon>Ixodidae</taxon>
        <taxon>Hyalomminae</taxon>
        <taxon>Hyalomma</taxon>
    </lineage>
</organism>
<keyword evidence="2" id="KW-1185">Reference proteome</keyword>
<protein>
    <submittedName>
        <fullName evidence="1">Uncharacterized protein</fullName>
    </submittedName>
</protein>
<gene>
    <name evidence="1" type="ORF">HPB50_021005</name>
</gene>
<dbReference type="Proteomes" id="UP000821845">
    <property type="component" value="Chromosome 11"/>
</dbReference>
<sequence length="115" mass="12545">MDAAWCGRVVAGGYSVFLALVSLLSGRRGRLRGEQSTGKGGEAHTCEPPPTDRSLQDWSWRASSAFHRRCLLPWLAATRKKKVARRGRGRPGKCAFLLAFYTGLAGSVANELAKR</sequence>
<name>A0ACB7T357_HYAAI</name>
<evidence type="ECO:0000313" key="1">
    <source>
        <dbReference type="EMBL" id="KAH6941641.1"/>
    </source>
</evidence>
<accession>A0ACB7T357</accession>
<dbReference type="EMBL" id="CM023491">
    <property type="protein sequence ID" value="KAH6941641.1"/>
    <property type="molecule type" value="Genomic_DNA"/>
</dbReference>
<proteinExistence type="predicted"/>
<comment type="caution">
    <text evidence="1">The sequence shown here is derived from an EMBL/GenBank/DDBJ whole genome shotgun (WGS) entry which is preliminary data.</text>
</comment>
<evidence type="ECO:0000313" key="2">
    <source>
        <dbReference type="Proteomes" id="UP000821845"/>
    </source>
</evidence>